<protein>
    <recommendedName>
        <fullName evidence="4">Secreted protein</fullName>
    </recommendedName>
</protein>
<dbReference type="EMBL" id="SDPU01000023">
    <property type="protein sequence ID" value="RYU11544.1"/>
    <property type="molecule type" value="Genomic_DNA"/>
</dbReference>
<proteinExistence type="predicted"/>
<dbReference type="OrthoDB" id="4870342at2"/>
<comment type="caution">
    <text evidence="2">The sequence shown here is derived from an EMBL/GenBank/DDBJ whole genome shotgun (WGS) entry which is preliminary data.</text>
</comment>
<evidence type="ECO:0008006" key="4">
    <source>
        <dbReference type="Google" id="ProtNLM"/>
    </source>
</evidence>
<reference evidence="2 3" key="1">
    <citation type="submission" date="2019-01" db="EMBL/GenBank/DDBJ databases">
        <title>Nocardioides guangzhouensis sp. nov., an actinobacterium isolated from soil.</title>
        <authorList>
            <person name="Fu Y."/>
            <person name="Cai Y."/>
            <person name="Lin Z."/>
            <person name="Chen P."/>
        </authorList>
    </citation>
    <scope>NUCLEOTIDE SEQUENCE [LARGE SCALE GENOMIC DNA]</scope>
    <source>
        <strain evidence="2 3">NBRC 105384</strain>
    </source>
</reference>
<feature type="signal peptide" evidence="1">
    <location>
        <begin position="1"/>
        <end position="31"/>
    </location>
</feature>
<gene>
    <name evidence="2" type="ORF">ETU37_13330</name>
</gene>
<dbReference type="Proteomes" id="UP000291189">
    <property type="component" value="Unassembled WGS sequence"/>
</dbReference>
<name>A0A4Q5IZP5_9ACTN</name>
<evidence type="ECO:0000313" key="2">
    <source>
        <dbReference type="EMBL" id="RYU11544.1"/>
    </source>
</evidence>
<evidence type="ECO:0000313" key="3">
    <source>
        <dbReference type="Proteomes" id="UP000291189"/>
    </source>
</evidence>
<accession>A0A4Q5IZP5</accession>
<dbReference type="AlphaFoldDB" id="A0A4Q5IZP5"/>
<evidence type="ECO:0000256" key="1">
    <source>
        <dbReference type="SAM" id="SignalP"/>
    </source>
</evidence>
<dbReference type="RefSeq" id="WP_129987819.1">
    <property type="nucleotide sequence ID" value="NZ_SDPU01000023.1"/>
</dbReference>
<feature type="chain" id="PRO_5020631093" description="Secreted protein" evidence="1">
    <location>
        <begin position="32"/>
        <end position="133"/>
    </location>
</feature>
<keyword evidence="1" id="KW-0732">Signal</keyword>
<sequence>MSHTRSTLRIAATALTAAVTVPLLVAGPALANDDDVIRRGGCSGGTDWKVKASPEDGRIEVEGEIDSNNNGQTWRWRLRHNGSLSAKGTATTGGRSGSFEVRRVLVDLSGPDTFVFRARNVGSGEVCRGTVTF</sequence>
<organism evidence="2 3">
    <name type="scientific">Nocardioides iriomotensis</name>
    <dbReference type="NCBI Taxonomy" id="715784"/>
    <lineage>
        <taxon>Bacteria</taxon>
        <taxon>Bacillati</taxon>
        <taxon>Actinomycetota</taxon>
        <taxon>Actinomycetes</taxon>
        <taxon>Propionibacteriales</taxon>
        <taxon>Nocardioidaceae</taxon>
        <taxon>Nocardioides</taxon>
    </lineage>
</organism>
<keyword evidence="3" id="KW-1185">Reference proteome</keyword>